<dbReference type="Proteomes" id="UP000044938">
    <property type="component" value="Unassembled WGS sequence"/>
</dbReference>
<dbReference type="EMBL" id="CNGE01000466">
    <property type="protein sequence ID" value="CKS81208.1"/>
    <property type="molecule type" value="Genomic_DNA"/>
</dbReference>
<evidence type="ECO:0000313" key="23">
    <source>
        <dbReference type="Proteomes" id="UP000049023"/>
    </source>
</evidence>
<evidence type="ECO:0000313" key="10">
    <source>
        <dbReference type="EMBL" id="COV70600.1"/>
    </source>
</evidence>
<organism evidence="10 13">
    <name type="scientific">Mycobacterium tuberculosis</name>
    <dbReference type="NCBI Taxonomy" id="1773"/>
    <lineage>
        <taxon>Bacteria</taxon>
        <taxon>Bacillati</taxon>
        <taxon>Actinomycetota</taxon>
        <taxon>Actinomycetes</taxon>
        <taxon>Mycobacteriales</taxon>
        <taxon>Mycobacteriaceae</taxon>
        <taxon>Mycobacterium</taxon>
        <taxon>Mycobacterium tuberculosis complex</taxon>
    </lineage>
</organism>
<evidence type="ECO:0000313" key="19">
    <source>
        <dbReference type="Proteomes" id="UP000046947"/>
    </source>
</evidence>
<gene>
    <name evidence="3" type="ORF">ERS007657_00561</name>
    <name evidence="7" type="ORF">ERS007661_03317</name>
    <name evidence="8" type="ORF">ERS007679_00502</name>
    <name evidence="1" type="ORF">ERS007681_01754</name>
    <name evidence="2" type="ORF">ERS007688_00529</name>
    <name evidence="10" type="ORF">ERS007703_01903</name>
    <name evidence="11" type="ORF">ERS007720_02882</name>
    <name evidence="12" type="ORF">ERS007739_04685</name>
    <name evidence="9" type="ORF">ERS007741_00179</name>
    <name evidence="6" type="ORF">ERS027646_02499</name>
    <name evidence="4" type="ORF">ERS027659_00513</name>
    <name evidence="5" type="ORF">ERS027661_02275</name>
</gene>
<dbReference type="Proteomes" id="UP000046947">
    <property type="component" value="Unassembled WGS sequence"/>
</dbReference>
<dbReference type="EMBL" id="CQQC01001434">
    <property type="protein sequence ID" value="CNV94483.1"/>
    <property type="molecule type" value="Genomic_DNA"/>
</dbReference>
<dbReference type="EMBL" id="CSAJ01000409">
    <property type="protein sequence ID" value="COW57751.1"/>
    <property type="molecule type" value="Genomic_DNA"/>
</dbReference>
<evidence type="ECO:0000313" key="1">
    <source>
        <dbReference type="EMBL" id="CFE39374.1"/>
    </source>
</evidence>
<dbReference type="Proteomes" id="UP000046680">
    <property type="component" value="Unassembled WGS sequence"/>
</dbReference>
<evidence type="ECO:0000313" key="4">
    <source>
        <dbReference type="EMBL" id="CKQ99183.1"/>
    </source>
</evidence>
<evidence type="ECO:0000313" key="15">
    <source>
        <dbReference type="Proteomes" id="UP000039217"/>
    </source>
</evidence>
<evidence type="ECO:0000313" key="7">
    <source>
        <dbReference type="EMBL" id="CNV94483.1"/>
    </source>
</evidence>
<evidence type="ECO:0000313" key="18">
    <source>
        <dbReference type="Proteomes" id="UP000046680"/>
    </source>
</evidence>
<sequence>MRPDEHAVSTVIAGPCKPMAYATRPDAKQALVPVLPYGPSKVWLSACTNM</sequence>
<reference evidence="12" key="2">
    <citation type="submission" date="2015-03" db="EMBL/GenBank/DDBJ databases">
        <authorList>
            <consortium name="Pathogen Informatics"/>
            <person name="Murphy D."/>
        </authorList>
    </citation>
    <scope>NUCLEOTIDE SEQUENCE</scope>
    <source>
        <strain evidence="12">N09902308</strain>
    </source>
</reference>
<accession>A0A0E7Y5H0</accession>
<evidence type="ECO:0000313" key="9">
    <source>
        <dbReference type="EMBL" id="COV56406.1"/>
    </source>
</evidence>
<evidence type="ECO:0000313" key="3">
    <source>
        <dbReference type="EMBL" id="CFR67784.1"/>
    </source>
</evidence>
<dbReference type="Proteomes" id="UP000039021">
    <property type="component" value="Unassembled WGS sequence"/>
</dbReference>
<evidence type="ECO:0000313" key="13">
    <source>
        <dbReference type="Proteomes" id="UP000038802"/>
    </source>
</evidence>
<dbReference type="EMBL" id="CSAE01000181">
    <property type="protein sequence ID" value="COV70600.1"/>
    <property type="molecule type" value="Genomic_DNA"/>
</dbReference>
<dbReference type="EMBL" id="CGCX01000126">
    <property type="protein sequence ID" value="CFR67784.1"/>
    <property type="molecule type" value="Genomic_DNA"/>
</dbReference>
<dbReference type="Proteomes" id="UP000050164">
    <property type="component" value="Unassembled WGS sequence"/>
</dbReference>
<evidence type="ECO:0000313" key="14">
    <source>
        <dbReference type="Proteomes" id="UP000039021"/>
    </source>
</evidence>
<evidence type="ECO:0000313" key="11">
    <source>
        <dbReference type="EMBL" id="COW57751.1"/>
    </source>
</evidence>
<dbReference type="Proteomes" id="UP000045842">
    <property type="component" value="Unassembled WGS sequence"/>
</dbReference>
<reference evidence="10" key="3">
    <citation type="submission" date="2015-03" db="EMBL/GenBank/DDBJ databases">
        <authorList>
            <person name="Murphy D."/>
        </authorList>
    </citation>
    <scope>NUCLEOTIDE SEQUENCE [LARGE SCALE GENOMIC DNA]</scope>
    <source>
        <strain evidence="10">K00500041</strain>
    </source>
</reference>
<dbReference type="EMBL" id="CNFU01000463">
    <property type="protein sequence ID" value="CKR88664.1"/>
    <property type="molecule type" value="Genomic_DNA"/>
</dbReference>
<evidence type="ECO:0000313" key="12">
    <source>
        <dbReference type="EMBL" id="CPA55706.1"/>
    </source>
</evidence>
<protein>
    <submittedName>
        <fullName evidence="10">Uncharacterized protein</fullName>
    </submittedName>
</protein>
<dbReference type="EMBL" id="CFOE01000192">
    <property type="protein sequence ID" value="CFE39374.1"/>
    <property type="molecule type" value="Genomic_DNA"/>
</dbReference>
<evidence type="ECO:0000313" key="17">
    <source>
        <dbReference type="Proteomes" id="UP000045842"/>
    </source>
</evidence>
<evidence type="ECO:0000313" key="22">
    <source>
        <dbReference type="Proteomes" id="UP000048948"/>
    </source>
</evidence>
<dbReference type="EMBL" id="CSBK01003075">
    <property type="protein sequence ID" value="CPA55706.1"/>
    <property type="molecule type" value="Genomic_DNA"/>
</dbReference>
<dbReference type="EMBL" id="CSAD01000038">
    <property type="protein sequence ID" value="COU85188.1"/>
    <property type="molecule type" value="Genomic_DNA"/>
</dbReference>
<evidence type="ECO:0000313" key="8">
    <source>
        <dbReference type="EMBL" id="COU85188.1"/>
    </source>
</evidence>
<evidence type="ECO:0000313" key="6">
    <source>
        <dbReference type="EMBL" id="CKS81208.1"/>
    </source>
</evidence>
<dbReference type="EMBL" id="CFOH01000049">
    <property type="protein sequence ID" value="CFE46971.1"/>
    <property type="molecule type" value="Genomic_DNA"/>
</dbReference>
<dbReference type="Proteomes" id="UP000048948">
    <property type="component" value="Unassembled WGS sequence"/>
</dbReference>
<evidence type="ECO:0000313" key="2">
    <source>
        <dbReference type="EMBL" id="CFE46971.1"/>
    </source>
</evidence>
<dbReference type="Proteomes" id="UP000048600">
    <property type="component" value="Unassembled WGS sequence"/>
</dbReference>
<evidence type="ECO:0000313" key="5">
    <source>
        <dbReference type="EMBL" id="CKR88664.1"/>
    </source>
</evidence>
<dbReference type="Proteomes" id="UP000039217">
    <property type="component" value="Unassembled WGS sequence"/>
</dbReference>
<evidence type="ECO:0000313" key="16">
    <source>
        <dbReference type="Proteomes" id="UP000044938"/>
    </source>
</evidence>
<reference evidence="13 14" key="1">
    <citation type="submission" date="2015-03" db="EMBL/GenBank/DDBJ databases">
        <authorList>
            <consortium name="Pathogen Informatics"/>
        </authorList>
    </citation>
    <scope>NUCLEOTIDE SEQUENCE [LARGE SCALE GENOMIC DNA]</scope>
    <source>
        <strain evidence="6 22">Bir 172</strain>
        <strain evidence="4 24">Bir 185</strain>
        <strain evidence="5 23">Bir 187</strain>
        <strain evidence="3 18">C09601061</strain>
        <strain evidence="7 15">D00501624</strain>
        <strain evidence="8 17">G09801536</strain>
        <strain evidence="1 20">G09901357</strain>
        <strain evidence="2 19">H09601792</strain>
        <strain evidence="13">K00500041</strain>
        <strain evidence="11 16">M09401471</strain>
        <strain evidence="14">N09902308</strain>
        <strain evidence="9 21">P00601463</strain>
    </source>
</reference>
<evidence type="ECO:0000313" key="24">
    <source>
        <dbReference type="Proteomes" id="UP000050164"/>
    </source>
</evidence>
<proteinExistence type="predicted"/>
<name>A0A0E7Y5H0_MYCTX</name>
<evidence type="ECO:0000313" key="20">
    <source>
        <dbReference type="Proteomes" id="UP000048289"/>
    </source>
</evidence>
<dbReference type="EMBL" id="CHKL01000008">
    <property type="protein sequence ID" value="COV56406.1"/>
    <property type="molecule type" value="Genomic_DNA"/>
</dbReference>
<dbReference type="Proteomes" id="UP000049023">
    <property type="component" value="Unassembled WGS sequence"/>
</dbReference>
<dbReference type="EMBL" id="CNFT01000069">
    <property type="protein sequence ID" value="CKQ99183.1"/>
    <property type="molecule type" value="Genomic_DNA"/>
</dbReference>
<dbReference type="Proteomes" id="UP000038802">
    <property type="component" value="Unassembled WGS sequence"/>
</dbReference>
<dbReference type="Proteomes" id="UP000048289">
    <property type="component" value="Unassembled WGS sequence"/>
</dbReference>
<dbReference type="AlphaFoldDB" id="A0A0E7Y5H0"/>
<evidence type="ECO:0000313" key="21">
    <source>
        <dbReference type="Proteomes" id="UP000048600"/>
    </source>
</evidence>